<dbReference type="GO" id="GO:0008053">
    <property type="term" value="P:mitochondrial fusion"/>
    <property type="evidence" value="ECO:0007669"/>
    <property type="project" value="EnsemblProtists"/>
</dbReference>
<sequence>MATLPNESTTNGPTIEDIPDAQDAALNDNTIDTKQTVSEEIPLDQQTVEVFKIGIKTPVELGTINVQVTKFDLISDIHKYLQETTETCLHTSYNLVLNGQKLNEFSEMGSIQGIKDGAIIDMVPATYNERTSRLHIKRLSEIIETAQEESTLNNPSLFSCFSWTGENEIDQKRIEDEDLEQEAQQEEQEKPKKEPKASKTTTTSSVKSSSSKLSKKEEKQKEKENEQEERRMIITNVEGYKKPELKDFYPETMRKSIQCIRSISMSGWNPVPGLRKLSGDLFYLEIGVLDSQEIVHVTANSNGFFVNSSTSTTFNPAPSTTRAIHTHNLHELLQQISPLFQRGLSHILQSITRRHPFELVPPVVPSNSWICRPQVNKYTASRANESNLNLPDPELRAQPRDWNEELQSLKELGKDSVQERVLRDRALVKVNADFVDAATRGAQLVVNKSIPPINPLENERAHMFVYNNIFFSFSLDTRDTYAECGGDRAARAAANNDLRGVKLFNLVDVEGISTINTAIIDYRGHRVIAQSLVPGILSNEKTSVVHYGSMDSGKSIVADAEFHTRLQKIASMLHLAEREVCPSDLSKPPVKICTSFESKGIIGTDGRRYILDILRATPRDPNYPDAKHQMYVLRPELIANYTEYLKIEFEEKKKAAAQRKAEAGEQQKETTEPFEFNQEEPHVRFNPNLLSSVVLGGTEEEKQTDKEELEKIGEFLKEKMINRLVQDFTVFNSTPVDGQTLTAIMHSRGINIRYLGLISQLCSKIPFVKELCFNEMVSRAAKHIFNETLRQTDSSEMAITICHFLNCFLGTDTGSGILNNDNNNGNGNGNGNGNTTTSASTTTTTSNIKETKKQRQQRLLNQQYLDQMKQHSAKNRMSQKGLWEQIAQAVKEKYGSEITTHSVPIESRISVLRSLCLKTGLQIASSNYDFTKDEPFILGDIVELACVVKHLNPRSPDGIDMLEAGKAALANKRIDEARELLTEALTVCHQVHGAIHSDTAICYNNLAMAAFYAEQYDQAVEFQKNALIITEKTMGVDHHDTIHSYNNLALFCQRAHHPTEAMGYLKRVLYLTDLLGSEFSPERPSIYTSVAIILQEFRKFQLSIEFLLEAIKHQRRLFGEENIISTPCLHSIALVYAQLKDWKMAIQYERETKKILDKYLQPEHPRVKDSENYLRHFEAEFAMEHQAKLSELHRQQQLDIQRIQQQQQQQLLQVARKQKKENQQKKETKEPKENQQRERDNNNNNNAMNDNINEILSFVNGKKKSSKKSNK</sequence>
<dbReference type="GO" id="GO:0048312">
    <property type="term" value="P:intracellular distribution of mitochondria"/>
    <property type="evidence" value="ECO:0007669"/>
    <property type="project" value="EnsemblProtists"/>
</dbReference>
<dbReference type="InterPro" id="IPR028275">
    <property type="entry name" value="CLU_N"/>
</dbReference>
<keyword evidence="5" id="KW-1185">Reference proteome</keyword>
<feature type="compositionally biased region" description="Low complexity" evidence="2">
    <location>
        <begin position="833"/>
        <end position="847"/>
    </location>
</feature>
<dbReference type="Pfam" id="PF13424">
    <property type="entry name" value="TPR_12"/>
    <property type="match status" value="1"/>
</dbReference>
<evidence type="ECO:0000256" key="1">
    <source>
        <dbReference type="ARBA" id="ARBA00022490"/>
    </source>
</evidence>
<feature type="region of interest" description="Disordered" evidence="2">
    <location>
        <begin position="1214"/>
        <end position="1271"/>
    </location>
</feature>
<dbReference type="EMBL" id="GL883010">
    <property type="protein sequence ID" value="EGG20979.1"/>
    <property type="molecule type" value="Genomic_DNA"/>
</dbReference>
<feature type="compositionally biased region" description="Low complexity" evidence="2">
    <location>
        <begin position="1242"/>
        <end position="1255"/>
    </location>
</feature>
<protein>
    <recommendedName>
        <fullName evidence="3">Clu domain-containing protein</fullName>
    </recommendedName>
</protein>
<feature type="compositionally biased region" description="Basic and acidic residues" evidence="2">
    <location>
        <begin position="214"/>
        <end position="231"/>
    </location>
</feature>
<feature type="compositionally biased region" description="Basic and acidic residues" evidence="2">
    <location>
        <begin position="1220"/>
        <end position="1241"/>
    </location>
</feature>
<feature type="compositionally biased region" description="Basic and acidic residues" evidence="2">
    <location>
        <begin position="187"/>
        <end position="197"/>
    </location>
</feature>
<dbReference type="GO" id="GO:0003729">
    <property type="term" value="F:mRNA binding"/>
    <property type="evidence" value="ECO:0007669"/>
    <property type="project" value="TreeGrafter"/>
</dbReference>
<dbReference type="AlphaFoldDB" id="F4PU53"/>
<dbReference type="Gene3D" id="1.25.40.10">
    <property type="entry name" value="Tetratricopeptide repeat domain"/>
    <property type="match status" value="2"/>
</dbReference>
<dbReference type="GeneID" id="14873588"/>
<dbReference type="PANTHER" id="PTHR12601">
    <property type="entry name" value="EUKARYOTIC TRANSLATION INITIATION FACTOR 3 SUBUNIT EIF-3"/>
    <property type="match status" value="1"/>
</dbReference>
<dbReference type="SUPFAM" id="SSF48452">
    <property type="entry name" value="TPR-like"/>
    <property type="match status" value="2"/>
</dbReference>
<dbReference type="InterPro" id="IPR011990">
    <property type="entry name" value="TPR-like_helical_dom_sf"/>
</dbReference>
<reference evidence="5" key="1">
    <citation type="journal article" date="2011" name="Genome Res.">
        <title>Phylogeny-wide analysis of social amoeba genomes highlights ancient origins for complex intercellular communication.</title>
        <authorList>
            <person name="Heidel A.J."/>
            <person name="Lawal H.M."/>
            <person name="Felder M."/>
            <person name="Schilde C."/>
            <person name="Helps N.R."/>
            <person name="Tunggal B."/>
            <person name="Rivero F."/>
            <person name="John U."/>
            <person name="Schleicher M."/>
            <person name="Eichinger L."/>
            <person name="Platzer M."/>
            <person name="Noegel A.A."/>
            <person name="Schaap P."/>
            <person name="Gloeckner G."/>
        </authorList>
    </citation>
    <scope>NUCLEOTIDE SEQUENCE [LARGE SCALE GENOMIC DNA]</scope>
    <source>
        <strain evidence="5">SH3</strain>
    </source>
</reference>
<feature type="region of interest" description="Disordered" evidence="2">
    <location>
        <begin position="178"/>
        <end position="231"/>
    </location>
</feature>
<keyword evidence="1" id="KW-0963">Cytoplasm</keyword>
<dbReference type="PANTHER" id="PTHR12601:SF6">
    <property type="entry name" value="CLUSTERED MITOCHONDRIA PROTEIN HOMOLOG"/>
    <property type="match status" value="1"/>
</dbReference>
<feature type="compositionally biased region" description="Low complexity" evidence="2">
    <location>
        <begin position="198"/>
        <end position="212"/>
    </location>
</feature>
<dbReference type="Pfam" id="PF12807">
    <property type="entry name" value="eIF3_p135"/>
    <property type="match status" value="1"/>
</dbReference>
<dbReference type="GO" id="GO:0000281">
    <property type="term" value="P:mitotic cytokinesis"/>
    <property type="evidence" value="ECO:0007669"/>
    <property type="project" value="EnsemblProtists"/>
</dbReference>
<organism evidence="4 5">
    <name type="scientific">Cavenderia fasciculata</name>
    <name type="common">Slime mold</name>
    <name type="synonym">Dictyostelium fasciculatum</name>
    <dbReference type="NCBI Taxonomy" id="261658"/>
    <lineage>
        <taxon>Eukaryota</taxon>
        <taxon>Amoebozoa</taxon>
        <taxon>Evosea</taxon>
        <taxon>Eumycetozoa</taxon>
        <taxon>Dictyostelia</taxon>
        <taxon>Acytosteliales</taxon>
        <taxon>Cavenderiaceae</taxon>
        <taxon>Cavenderia</taxon>
    </lineage>
</organism>
<dbReference type="KEGG" id="dfa:DFA_00848"/>
<feature type="domain" description="Clu" evidence="3">
    <location>
        <begin position="380"/>
        <end position="624"/>
    </location>
</feature>
<dbReference type="GO" id="GO:0000266">
    <property type="term" value="P:mitochondrial fission"/>
    <property type="evidence" value="ECO:0007669"/>
    <property type="project" value="EnsemblProtists"/>
</dbReference>
<gene>
    <name evidence="4" type="primary">cluA</name>
    <name evidence="4" type="ORF">DFA_00848</name>
</gene>
<dbReference type="Proteomes" id="UP000007797">
    <property type="component" value="Unassembled WGS sequence"/>
</dbReference>
<dbReference type="GO" id="GO:0005737">
    <property type="term" value="C:cytoplasm"/>
    <property type="evidence" value="ECO:0007669"/>
    <property type="project" value="TreeGrafter"/>
</dbReference>
<dbReference type="SUPFAM" id="SSF103107">
    <property type="entry name" value="Hypothetical protein c14orf129, hspc210"/>
    <property type="match status" value="1"/>
</dbReference>
<evidence type="ECO:0000313" key="5">
    <source>
        <dbReference type="Proteomes" id="UP000007797"/>
    </source>
</evidence>
<dbReference type="PROSITE" id="PS51823">
    <property type="entry name" value="CLU"/>
    <property type="match status" value="1"/>
</dbReference>
<evidence type="ECO:0000259" key="3">
    <source>
        <dbReference type="PROSITE" id="PS51823"/>
    </source>
</evidence>
<dbReference type="OrthoDB" id="1414216at2759"/>
<dbReference type="Pfam" id="PF15044">
    <property type="entry name" value="CLU_N"/>
    <property type="match status" value="1"/>
</dbReference>
<dbReference type="InterPro" id="IPR019734">
    <property type="entry name" value="TPR_rpt"/>
</dbReference>
<evidence type="ECO:0000256" key="2">
    <source>
        <dbReference type="SAM" id="MobiDB-lite"/>
    </source>
</evidence>
<dbReference type="InterPro" id="IPR023231">
    <property type="entry name" value="GSKIP_dom_sf"/>
</dbReference>
<dbReference type="Pfam" id="PF13236">
    <property type="entry name" value="CLU"/>
    <property type="match status" value="1"/>
</dbReference>
<proteinExistence type="predicted"/>
<accession>F4PU53</accession>
<dbReference type="OMA" id="HPVWDKD"/>
<name>F4PU53_CACFS</name>
<dbReference type="InterPro" id="IPR027523">
    <property type="entry name" value="CLU_prot"/>
</dbReference>
<dbReference type="RefSeq" id="XP_004358829.1">
    <property type="nucleotide sequence ID" value="XM_004358772.1"/>
</dbReference>
<feature type="compositionally biased region" description="Basic residues" evidence="2">
    <location>
        <begin position="1261"/>
        <end position="1271"/>
    </location>
</feature>
<dbReference type="SMART" id="SM00028">
    <property type="entry name" value="TPR"/>
    <property type="match status" value="5"/>
</dbReference>
<evidence type="ECO:0000313" key="4">
    <source>
        <dbReference type="EMBL" id="EGG20979.1"/>
    </source>
</evidence>
<feature type="region of interest" description="Disordered" evidence="2">
    <location>
        <begin position="820"/>
        <end position="853"/>
    </location>
</feature>
<dbReference type="InterPro" id="IPR033646">
    <property type="entry name" value="CLU-central"/>
</dbReference>
<dbReference type="CDD" id="cd15466">
    <property type="entry name" value="CLU-central"/>
    <property type="match status" value="1"/>
</dbReference>
<dbReference type="InterPro" id="IPR025697">
    <property type="entry name" value="CLU_dom"/>
</dbReference>